<dbReference type="Proteomes" id="UP000502421">
    <property type="component" value="Chromosome"/>
</dbReference>
<dbReference type="SUPFAM" id="SSF53756">
    <property type="entry name" value="UDP-Glycosyltransferase/glycogen phosphorylase"/>
    <property type="match status" value="1"/>
</dbReference>
<evidence type="ECO:0000313" key="2">
    <source>
        <dbReference type="Proteomes" id="UP000502421"/>
    </source>
</evidence>
<dbReference type="RefSeq" id="WP_168807847.1">
    <property type="nucleotide sequence ID" value="NZ_CP051205.1"/>
</dbReference>
<gene>
    <name evidence="1" type="ORF">HF329_23585</name>
</gene>
<sequence length="424" mass="48890">MKNDSLYQYIRQSHSKDLLLYDNLRYVLEGQVYYYGNHFLFSNERRQKAKDIIQWKELLKTGYAYYNFVRKNGKDAAPRVLSNAYFNFNAELERLGYAVLAPCWSFRKGDRQLFGDMAFYKAMKQIRKRVFGSDFNDLTSEDFSKAYYAFRSKLADKVVESDVKALFVPNDVSFFENLSINVFKELKKTSFIFLHGLPGRYNIIDENRTDYLIVWGNRIKQHYIDTGFSANKIFVAGHPFYKQLSVKEVRSGMTDILVLAKVGLGSPHSDGMTLYDRGAQIVYLLEIQKVLQQKGIKQVRLRFHPSANPDWHYQFIDRNFFVPDFQPLNNSLQKASLVIGPVSTVFLEALYNGVNYMVFEPSENGVNIFNELLVAPFNGKEEGVPFAGSGVALHRLLTDNVKADTAIFNEYVAPFDIGFIKEIT</sequence>
<dbReference type="KEGG" id="coy:HF329_23585"/>
<dbReference type="AlphaFoldDB" id="A0AAE6ZK64"/>
<name>A0AAE6ZK64_9BACT</name>
<accession>A0AAE6ZK64</accession>
<dbReference type="EMBL" id="CP051205">
    <property type="protein sequence ID" value="QJB34107.1"/>
    <property type="molecule type" value="Genomic_DNA"/>
</dbReference>
<evidence type="ECO:0000313" key="1">
    <source>
        <dbReference type="EMBL" id="QJB34107.1"/>
    </source>
</evidence>
<organism evidence="1 2">
    <name type="scientific">Chitinophaga oryzae</name>
    <dbReference type="NCBI Taxonomy" id="2725414"/>
    <lineage>
        <taxon>Bacteria</taxon>
        <taxon>Pseudomonadati</taxon>
        <taxon>Bacteroidota</taxon>
        <taxon>Chitinophagia</taxon>
        <taxon>Chitinophagales</taxon>
        <taxon>Chitinophagaceae</taxon>
        <taxon>Chitinophaga</taxon>
    </lineage>
</organism>
<proteinExistence type="predicted"/>
<reference evidence="2" key="1">
    <citation type="submission" date="2020-04" db="EMBL/GenBank/DDBJ databases">
        <authorList>
            <person name="Kittiwongwattana C."/>
        </authorList>
    </citation>
    <scope>NUCLEOTIDE SEQUENCE [LARGE SCALE GENOMIC DNA]</scope>
    <source>
        <strain evidence="2">1310</strain>
    </source>
</reference>
<protein>
    <submittedName>
        <fullName evidence="1">Uncharacterized protein</fullName>
    </submittedName>
</protein>